<dbReference type="Gene3D" id="1.10.520.10">
    <property type="match status" value="1"/>
</dbReference>
<dbReference type="InterPro" id="IPR024589">
    <property type="entry name" value="Ligninase_C"/>
</dbReference>
<evidence type="ECO:0000313" key="11">
    <source>
        <dbReference type="Proteomes" id="UP000541558"/>
    </source>
</evidence>
<feature type="domain" description="Plant heme peroxidase family profile" evidence="9">
    <location>
        <begin position="29"/>
        <end position="115"/>
    </location>
</feature>
<evidence type="ECO:0000256" key="3">
    <source>
        <dbReference type="ARBA" id="ARBA00022525"/>
    </source>
</evidence>
<organism evidence="10 11">
    <name type="scientific">Ephemerocybe angulata</name>
    <dbReference type="NCBI Taxonomy" id="980116"/>
    <lineage>
        <taxon>Eukaryota</taxon>
        <taxon>Fungi</taxon>
        <taxon>Dikarya</taxon>
        <taxon>Basidiomycota</taxon>
        <taxon>Agaricomycotina</taxon>
        <taxon>Agaricomycetes</taxon>
        <taxon>Agaricomycetidae</taxon>
        <taxon>Agaricales</taxon>
        <taxon>Agaricineae</taxon>
        <taxon>Psathyrellaceae</taxon>
        <taxon>Ephemerocybe</taxon>
    </lineage>
</organism>
<gene>
    <name evidence="10" type="ORF">D9611_000699</name>
</gene>
<dbReference type="SUPFAM" id="SSF48113">
    <property type="entry name" value="Heme-dependent peroxidases"/>
    <property type="match status" value="1"/>
</dbReference>
<keyword evidence="11" id="KW-1185">Reference proteome</keyword>
<dbReference type="Gene3D" id="1.10.420.10">
    <property type="entry name" value="Peroxidase, domain 2"/>
    <property type="match status" value="2"/>
</dbReference>
<dbReference type="InterPro" id="IPR019793">
    <property type="entry name" value="Peroxidases_heam-ligand_BS"/>
</dbReference>
<dbReference type="PROSITE" id="PS00435">
    <property type="entry name" value="PEROXIDASE_1"/>
    <property type="match status" value="1"/>
</dbReference>
<comment type="cofactor">
    <cofactor evidence="8">
        <name>heme b</name>
        <dbReference type="ChEBI" id="CHEBI:60344"/>
    </cofactor>
    <text evidence="8">Binds 1 heme b (iron(II)-protoporphyrin IX) group per subunit.</text>
</comment>
<evidence type="ECO:0000256" key="6">
    <source>
        <dbReference type="ARBA" id="ARBA00023180"/>
    </source>
</evidence>
<dbReference type="PRINTS" id="PR00462">
    <property type="entry name" value="LIGNINASE"/>
</dbReference>
<sequence>MPCEKDGSLIEHSDVELLFAANGGLGPTVEAQRTAALTHNVPFGDIVQFAAAVGVSNCAGAPRLEFMAGRPTTSQASPAGLVPGPGDTVDRILERMADAGFSADETVDLLASHSIAAQQGLNTALGADHALMSSAFRAAMVKLATLGNNRSTLVDCSSVIPTPASAPAPPTIPGGKTLDDIEGSCAATPFPSLPIAPGPTPTVPAVAV</sequence>
<keyword evidence="5" id="KW-1015">Disulfide bond</keyword>
<keyword evidence="8" id="KW-0479">Metal-binding</keyword>
<keyword evidence="7" id="KW-0560">Oxidoreductase</keyword>
<name>A0A8H5F7A9_9AGAR</name>
<keyword evidence="3" id="KW-0964">Secreted</keyword>
<feature type="binding site" evidence="8">
    <location>
        <position position="114"/>
    </location>
    <ligand>
        <name>Ca(2+)</name>
        <dbReference type="ChEBI" id="CHEBI:29108"/>
        <label>2</label>
    </ligand>
</feature>
<comment type="caution">
    <text evidence="10">The sequence shown here is derived from an EMBL/GenBank/DDBJ whole genome shotgun (WGS) entry which is preliminary data.</text>
</comment>
<dbReference type="InterPro" id="IPR002016">
    <property type="entry name" value="Haem_peroxidase"/>
</dbReference>
<dbReference type="Proteomes" id="UP000541558">
    <property type="component" value="Unassembled WGS sequence"/>
</dbReference>
<dbReference type="PROSITE" id="PS50873">
    <property type="entry name" value="PEROXIDASE_4"/>
    <property type="match status" value="1"/>
</dbReference>
<proteinExistence type="inferred from homology"/>
<dbReference type="Pfam" id="PF11895">
    <property type="entry name" value="Peroxidase_ext"/>
    <property type="match status" value="1"/>
</dbReference>
<feature type="binding site" description="axial binding residue" evidence="8">
    <location>
        <position position="113"/>
    </location>
    <ligand>
        <name>heme b</name>
        <dbReference type="ChEBI" id="CHEBI:60344"/>
    </ligand>
    <ligandPart>
        <name>Fe</name>
        <dbReference type="ChEBI" id="CHEBI:18248"/>
    </ligandPart>
</feature>
<comment type="similarity">
    <text evidence="2">Belongs to the peroxidase family. Ligninase subfamily.</text>
</comment>
<dbReference type="GO" id="GO:0042744">
    <property type="term" value="P:hydrogen peroxide catabolic process"/>
    <property type="evidence" value="ECO:0007669"/>
    <property type="project" value="UniProtKB-KW"/>
</dbReference>
<feature type="binding site" evidence="8">
    <location>
        <position position="6"/>
    </location>
    <ligand>
        <name>Ca(2+)</name>
        <dbReference type="ChEBI" id="CHEBI:29108"/>
        <label>1</label>
    </ligand>
</feature>
<keyword evidence="8" id="KW-0408">Iron</keyword>
<evidence type="ECO:0000256" key="1">
    <source>
        <dbReference type="ARBA" id="ARBA00004613"/>
    </source>
</evidence>
<dbReference type="OrthoDB" id="2962581at2759"/>
<dbReference type="AlphaFoldDB" id="A0A8H5F7A9"/>
<dbReference type="GO" id="GO:0004601">
    <property type="term" value="F:peroxidase activity"/>
    <property type="evidence" value="ECO:0007669"/>
    <property type="project" value="InterPro"/>
</dbReference>
<dbReference type="GO" id="GO:0046872">
    <property type="term" value="F:metal ion binding"/>
    <property type="evidence" value="ECO:0007669"/>
    <property type="project" value="UniProtKB-KW"/>
</dbReference>
<keyword evidence="6" id="KW-0325">Glycoprotein</keyword>
<evidence type="ECO:0000259" key="9">
    <source>
        <dbReference type="PROSITE" id="PS50873"/>
    </source>
</evidence>
<dbReference type="InterPro" id="IPR001621">
    <property type="entry name" value="Ligninase"/>
</dbReference>
<keyword evidence="4 8" id="KW-0106">Calcium</keyword>
<dbReference type="InterPro" id="IPR010255">
    <property type="entry name" value="Haem_peroxidase_sf"/>
</dbReference>
<keyword evidence="8" id="KW-0349">Heme</keyword>
<evidence type="ECO:0000256" key="4">
    <source>
        <dbReference type="ARBA" id="ARBA00022837"/>
    </source>
</evidence>
<dbReference type="GO" id="GO:0005576">
    <property type="term" value="C:extracellular region"/>
    <property type="evidence" value="ECO:0007669"/>
    <property type="project" value="UniProtKB-SubCell"/>
</dbReference>
<evidence type="ECO:0000256" key="7">
    <source>
        <dbReference type="ARBA" id="ARBA00023324"/>
    </source>
</evidence>
<accession>A0A8H5F7A9</accession>
<dbReference type="EMBL" id="JAACJK010000163">
    <property type="protein sequence ID" value="KAF5326202.1"/>
    <property type="molecule type" value="Genomic_DNA"/>
</dbReference>
<evidence type="ECO:0000256" key="8">
    <source>
        <dbReference type="PIRSR" id="PIRSR601621-2"/>
    </source>
</evidence>
<evidence type="ECO:0000313" key="10">
    <source>
        <dbReference type="EMBL" id="KAF5326202.1"/>
    </source>
</evidence>
<evidence type="ECO:0000256" key="5">
    <source>
        <dbReference type="ARBA" id="ARBA00023157"/>
    </source>
</evidence>
<evidence type="ECO:0000256" key="2">
    <source>
        <dbReference type="ARBA" id="ARBA00006089"/>
    </source>
</evidence>
<protein>
    <recommendedName>
        <fullName evidence="9">Plant heme peroxidase family profile domain-containing protein</fullName>
    </recommendedName>
</protein>
<keyword evidence="7" id="KW-0575">Peroxidase</keyword>
<comment type="subcellular location">
    <subcellularLocation>
        <location evidence="1">Secreted</location>
    </subcellularLocation>
</comment>
<reference evidence="10 11" key="1">
    <citation type="journal article" date="2020" name="ISME J.">
        <title>Uncovering the hidden diversity of litter-decomposition mechanisms in mushroom-forming fungi.</title>
        <authorList>
            <person name="Floudas D."/>
            <person name="Bentzer J."/>
            <person name="Ahren D."/>
            <person name="Johansson T."/>
            <person name="Persson P."/>
            <person name="Tunlid A."/>
        </authorList>
    </citation>
    <scope>NUCLEOTIDE SEQUENCE [LARGE SCALE GENOMIC DNA]</scope>
    <source>
        <strain evidence="10 11">CBS 175.51</strain>
    </source>
</reference>
<feature type="binding site" evidence="8">
    <location>
        <position position="8"/>
    </location>
    <ligand>
        <name>Ca(2+)</name>
        <dbReference type="ChEBI" id="CHEBI:29108"/>
        <label>1</label>
    </ligand>
</feature>
<dbReference type="GO" id="GO:0006979">
    <property type="term" value="P:response to oxidative stress"/>
    <property type="evidence" value="ECO:0007669"/>
    <property type="project" value="InterPro"/>
</dbReference>
<keyword evidence="7" id="KW-0376">Hydrogen peroxide</keyword>
<comment type="cofactor">
    <cofactor evidence="8">
        <name>Ca(2+)</name>
        <dbReference type="ChEBI" id="CHEBI:29108"/>
    </cofactor>
    <text evidence="8">Binds 2 calcium ions per subunit.</text>
</comment>
<dbReference type="GO" id="GO:0020037">
    <property type="term" value="F:heme binding"/>
    <property type="evidence" value="ECO:0007669"/>
    <property type="project" value="InterPro"/>
</dbReference>